<dbReference type="SUPFAM" id="SSF74653">
    <property type="entry name" value="TolA/TonB C-terminal domain"/>
    <property type="match status" value="1"/>
</dbReference>
<keyword evidence="8 11" id="KW-1133">Transmembrane helix</keyword>
<comment type="caution">
    <text evidence="13">The sequence shown here is derived from an EMBL/GenBank/DDBJ whole genome shotgun (WGS) entry which is preliminary data.</text>
</comment>
<dbReference type="GO" id="GO:0031992">
    <property type="term" value="F:energy transducer activity"/>
    <property type="evidence" value="ECO:0007669"/>
    <property type="project" value="TreeGrafter"/>
</dbReference>
<dbReference type="InterPro" id="IPR006260">
    <property type="entry name" value="TonB/TolA_C"/>
</dbReference>
<comment type="subcellular location">
    <subcellularLocation>
        <location evidence="1">Cell inner membrane</location>
        <topology evidence="1">Single-pass membrane protein</topology>
        <orientation evidence="1">Periplasmic side</orientation>
    </subcellularLocation>
</comment>
<evidence type="ECO:0000256" key="6">
    <source>
        <dbReference type="ARBA" id="ARBA00022692"/>
    </source>
</evidence>
<accession>A0A2A5Q7F7</accession>
<dbReference type="Gene3D" id="3.30.1150.10">
    <property type="match status" value="1"/>
</dbReference>
<dbReference type="AlphaFoldDB" id="A0A2A5Q7F7"/>
<protein>
    <recommendedName>
        <fullName evidence="12">TonB C-terminal domain-containing protein</fullName>
    </recommendedName>
</protein>
<name>A0A2A5Q7F7_PRORE</name>
<evidence type="ECO:0000256" key="5">
    <source>
        <dbReference type="ARBA" id="ARBA00022519"/>
    </source>
</evidence>
<dbReference type="RefSeq" id="WP_094960493.1">
    <property type="nucleotide sequence ID" value="NZ_AP022371.1"/>
</dbReference>
<keyword evidence="6 11" id="KW-0812">Transmembrane</keyword>
<feature type="domain" description="TonB C-terminal" evidence="12">
    <location>
        <begin position="173"/>
        <end position="267"/>
    </location>
</feature>
<evidence type="ECO:0000256" key="3">
    <source>
        <dbReference type="ARBA" id="ARBA00022448"/>
    </source>
</evidence>
<dbReference type="Pfam" id="PF03544">
    <property type="entry name" value="TonB_C"/>
    <property type="match status" value="1"/>
</dbReference>
<comment type="similarity">
    <text evidence="2">Belongs to the TonB family.</text>
</comment>
<dbReference type="InterPro" id="IPR051045">
    <property type="entry name" value="TonB-dependent_transducer"/>
</dbReference>
<dbReference type="InterPro" id="IPR037682">
    <property type="entry name" value="TonB_C"/>
</dbReference>
<feature type="compositionally biased region" description="Basic and acidic residues" evidence="10">
    <location>
        <begin position="124"/>
        <end position="138"/>
    </location>
</feature>
<evidence type="ECO:0000256" key="10">
    <source>
        <dbReference type="SAM" id="MobiDB-lite"/>
    </source>
</evidence>
<reference evidence="13 14" key="1">
    <citation type="submission" date="2017-07" db="EMBL/GenBank/DDBJ databases">
        <title>blaIMP-27 on transferable plasmids in Proteus mirabilis and Providencia rettgeri.</title>
        <authorList>
            <person name="Potter R."/>
        </authorList>
    </citation>
    <scope>NUCLEOTIDE SEQUENCE [LARGE SCALE GENOMIC DNA]</scope>
    <source>
        <strain evidence="13 14">PR1</strain>
    </source>
</reference>
<evidence type="ECO:0000313" key="14">
    <source>
        <dbReference type="Proteomes" id="UP000216001"/>
    </source>
</evidence>
<evidence type="ECO:0000256" key="9">
    <source>
        <dbReference type="ARBA" id="ARBA00023136"/>
    </source>
</evidence>
<evidence type="ECO:0000259" key="12">
    <source>
        <dbReference type="PROSITE" id="PS52015"/>
    </source>
</evidence>
<feature type="transmembrane region" description="Helical" evidence="11">
    <location>
        <begin position="20"/>
        <end position="40"/>
    </location>
</feature>
<proteinExistence type="inferred from homology"/>
<evidence type="ECO:0000256" key="4">
    <source>
        <dbReference type="ARBA" id="ARBA00022475"/>
    </source>
</evidence>
<dbReference type="PANTHER" id="PTHR33446">
    <property type="entry name" value="PROTEIN TONB-RELATED"/>
    <property type="match status" value="1"/>
</dbReference>
<feature type="region of interest" description="Disordered" evidence="10">
    <location>
        <begin position="124"/>
        <end position="147"/>
    </location>
</feature>
<organism evidence="13 14">
    <name type="scientific">Providencia rettgeri</name>
    <dbReference type="NCBI Taxonomy" id="587"/>
    <lineage>
        <taxon>Bacteria</taxon>
        <taxon>Pseudomonadati</taxon>
        <taxon>Pseudomonadota</taxon>
        <taxon>Gammaproteobacteria</taxon>
        <taxon>Enterobacterales</taxon>
        <taxon>Morganellaceae</taxon>
        <taxon>Providencia</taxon>
    </lineage>
</organism>
<keyword evidence="7" id="KW-0653">Protein transport</keyword>
<keyword evidence="5" id="KW-0997">Cell inner membrane</keyword>
<evidence type="ECO:0000256" key="8">
    <source>
        <dbReference type="ARBA" id="ARBA00022989"/>
    </source>
</evidence>
<evidence type="ECO:0000313" key="13">
    <source>
        <dbReference type="EMBL" id="OZS76442.1"/>
    </source>
</evidence>
<dbReference type="GO" id="GO:0055085">
    <property type="term" value="P:transmembrane transport"/>
    <property type="evidence" value="ECO:0007669"/>
    <property type="project" value="InterPro"/>
</dbReference>
<gene>
    <name evidence="13" type="ORF">CHI95_01015</name>
</gene>
<dbReference type="NCBIfam" id="TIGR01352">
    <property type="entry name" value="tonB_Cterm"/>
    <property type="match status" value="1"/>
</dbReference>
<keyword evidence="4" id="KW-1003">Cell membrane</keyword>
<evidence type="ECO:0000256" key="2">
    <source>
        <dbReference type="ARBA" id="ARBA00006555"/>
    </source>
</evidence>
<sequence length="267" mass="29492">MSITTFENEYLKRTTKMSGWFALAIALHVAVVGGYIWVTYNQQWEELLPPPSVVMEISIESQAEQLTEVNIGQLQELAVASQAHEAPSEEKIIPPLAINEQAEVQVAKTVSTKRIAEVKKQKREKQVVEQKQATDSKANDAPVTSDAAAPLQTQKIAAEFNSQSQSIENAKRLWEAQVLGKLNKYKRFPEDAVRRGRVGQSAVTFTVDPQGFLLDSELVSSSGTRSLDREALQVLSRAAPLPEPPTEILINGQVTVSIPIDFTLNEK</sequence>
<keyword evidence="3" id="KW-0813">Transport</keyword>
<evidence type="ECO:0000256" key="11">
    <source>
        <dbReference type="SAM" id="Phobius"/>
    </source>
</evidence>
<dbReference type="EMBL" id="NOWC01000001">
    <property type="protein sequence ID" value="OZS76442.1"/>
    <property type="molecule type" value="Genomic_DNA"/>
</dbReference>
<dbReference type="PANTHER" id="PTHR33446:SF2">
    <property type="entry name" value="PROTEIN TONB"/>
    <property type="match status" value="1"/>
</dbReference>
<dbReference type="Proteomes" id="UP000216001">
    <property type="component" value="Unassembled WGS sequence"/>
</dbReference>
<keyword evidence="9 11" id="KW-0472">Membrane</keyword>
<dbReference type="GO" id="GO:0015031">
    <property type="term" value="P:protein transport"/>
    <property type="evidence" value="ECO:0007669"/>
    <property type="project" value="UniProtKB-KW"/>
</dbReference>
<evidence type="ECO:0000256" key="7">
    <source>
        <dbReference type="ARBA" id="ARBA00022927"/>
    </source>
</evidence>
<dbReference type="GO" id="GO:0098797">
    <property type="term" value="C:plasma membrane protein complex"/>
    <property type="evidence" value="ECO:0007669"/>
    <property type="project" value="TreeGrafter"/>
</dbReference>
<evidence type="ECO:0000256" key="1">
    <source>
        <dbReference type="ARBA" id="ARBA00004383"/>
    </source>
</evidence>
<dbReference type="PROSITE" id="PS52015">
    <property type="entry name" value="TONB_CTD"/>
    <property type="match status" value="1"/>
</dbReference>